<feature type="compositionally biased region" description="Polar residues" evidence="1">
    <location>
        <begin position="229"/>
        <end position="250"/>
    </location>
</feature>
<evidence type="ECO:0000313" key="3">
    <source>
        <dbReference type="Proteomes" id="UP000054107"/>
    </source>
</evidence>
<dbReference type="AlphaFoldDB" id="A0A0B7NPZ2"/>
<name>A0A0B7NPZ2_9FUNG</name>
<feature type="region of interest" description="Disordered" evidence="1">
    <location>
        <begin position="86"/>
        <end position="321"/>
    </location>
</feature>
<feature type="region of interest" description="Disordered" evidence="1">
    <location>
        <begin position="385"/>
        <end position="450"/>
    </location>
</feature>
<sequence length="581" mass="63902">MSDSDEEYGPIAATWGSQVPAKPDKPADWHSLVDPDVKIGPNNVGSGNLHRRGTNYKPIDEELILAHRKNIQVSKKTMMEAIRATELTLGLPESKEKPRKGKPKKKTADKFPQPKPQRLNTSYIPPSPPPSTTRLPPSATNGVSSSWLNSNLVDTPFWEKKTETAPDNNTTKKSNMKTASHNDWASAVKEVTSDPHDKRGNSPTEWMTPSKVGKPVSPENKKPTIPVTWASNNQVDNAANTGWGSVNNFEGHSENKRGFMRARKEPEEKKPPSVSSWGSFPSHPSDNDCAKSEWKSAASNWPTPAARETPAATLNDNKELMSNNWGATANVDWTTSSNTAATTTSTATSTAAASTATTIATSIDSIEGWGQQNRGWGVEMESANWGSTDTTNTTFTSNTATSNVRHIPSDKPSWLNSIPDKGSQSQSSRFSNPHKQRYSESPIDIPEPVNYRRDGKIVPLRTAPPPPPENSLVASINVELSDTIKVLQEIRELDDPHQIAVEFGTKNNISSPKVIEALTNLFTTQKELGLKKKNQRLQRRVQPKNYDNVYNQPFSPSKFSTFSRPSSAVPSPAPFARKVYY</sequence>
<feature type="compositionally biased region" description="Basic and acidic residues" evidence="1">
    <location>
        <begin position="22"/>
        <end position="32"/>
    </location>
</feature>
<feature type="region of interest" description="Disordered" evidence="1">
    <location>
        <begin position="1"/>
        <end position="32"/>
    </location>
</feature>
<feature type="compositionally biased region" description="Basic and acidic residues" evidence="1">
    <location>
        <begin position="251"/>
        <end position="271"/>
    </location>
</feature>
<feature type="compositionally biased region" description="Polar residues" evidence="1">
    <location>
        <begin position="141"/>
        <end position="153"/>
    </location>
</feature>
<feature type="compositionally biased region" description="Basic and acidic residues" evidence="1">
    <location>
        <begin position="191"/>
        <end position="200"/>
    </location>
</feature>
<organism evidence="2 3">
    <name type="scientific">Parasitella parasitica</name>
    <dbReference type="NCBI Taxonomy" id="35722"/>
    <lineage>
        <taxon>Eukaryota</taxon>
        <taxon>Fungi</taxon>
        <taxon>Fungi incertae sedis</taxon>
        <taxon>Mucoromycota</taxon>
        <taxon>Mucoromycotina</taxon>
        <taxon>Mucoromycetes</taxon>
        <taxon>Mucorales</taxon>
        <taxon>Mucorineae</taxon>
        <taxon>Mucoraceae</taxon>
        <taxon>Parasitella</taxon>
    </lineage>
</organism>
<feature type="compositionally biased region" description="Polar residues" evidence="1">
    <location>
        <begin position="422"/>
        <end position="433"/>
    </location>
</feature>
<evidence type="ECO:0000256" key="1">
    <source>
        <dbReference type="SAM" id="MobiDB-lite"/>
    </source>
</evidence>
<accession>A0A0B7NPZ2</accession>
<feature type="compositionally biased region" description="Basic and acidic residues" evidence="1">
    <location>
        <begin position="285"/>
        <end position="294"/>
    </location>
</feature>
<feature type="compositionally biased region" description="Polar residues" evidence="1">
    <location>
        <begin position="165"/>
        <end position="183"/>
    </location>
</feature>
<dbReference type="EMBL" id="LN733509">
    <property type="protein sequence ID" value="CEP17039.1"/>
    <property type="molecule type" value="Genomic_DNA"/>
</dbReference>
<feature type="compositionally biased region" description="Low complexity" evidence="1">
    <location>
        <begin position="302"/>
        <end position="313"/>
    </location>
</feature>
<dbReference type="OrthoDB" id="2273669at2759"/>
<feature type="compositionally biased region" description="Basic residues" evidence="1">
    <location>
        <begin position="97"/>
        <end position="107"/>
    </location>
</feature>
<reference evidence="2 3" key="1">
    <citation type="submission" date="2014-09" db="EMBL/GenBank/DDBJ databases">
        <authorList>
            <person name="Ellenberger Sabrina"/>
        </authorList>
    </citation>
    <scope>NUCLEOTIDE SEQUENCE [LARGE SCALE GENOMIC DNA]</scope>
    <source>
        <strain evidence="2 3">CBS 412.66</strain>
    </source>
</reference>
<feature type="compositionally biased region" description="Low complexity" evidence="1">
    <location>
        <begin position="387"/>
        <end position="403"/>
    </location>
</feature>
<dbReference type="Proteomes" id="UP000054107">
    <property type="component" value="Unassembled WGS sequence"/>
</dbReference>
<evidence type="ECO:0000313" key="2">
    <source>
        <dbReference type="EMBL" id="CEP17039.1"/>
    </source>
</evidence>
<keyword evidence="3" id="KW-1185">Reference proteome</keyword>
<dbReference type="STRING" id="35722.A0A0B7NPZ2"/>
<proteinExistence type="predicted"/>
<gene>
    <name evidence="2" type="primary">PARPA_11327.1 scaffold 43467</name>
</gene>
<protein>
    <submittedName>
        <fullName evidence="2">Uncharacterized protein</fullName>
    </submittedName>
</protein>
<feature type="compositionally biased region" description="Polar residues" evidence="1">
    <location>
        <begin position="273"/>
        <end position="284"/>
    </location>
</feature>